<gene>
    <name evidence="2" type="ORF">ISN26_00695</name>
</gene>
<dbReference type="Proteomes" id="UP000604381">
    <property type="component" value="Unassembled WGS sequence"/>
</dbReference>
<sequence length="275" mass="30976">MEAMLPSAAMHGFIQHLRLNGEHAVIPDASLALDALRAWGTPPSYDQAKHVLRAVFATDRQSWDRFDNLCDAYWQHRGVKHALPDAAAGMSPAASQLWQPQLDGLRDGGDEGGLVEDSGRDAPGKGPERTTAERNIKTIGSLRGLSSRLNIDDVNNDLNRDQVIELARRVALALRFSPSRRYRPHRRGRRVDFRRTIRRSLATGGESFALARRDRGRSRVRITTLLDVSNSMKNYINFFLLFARGLSAAGWRPETFLFHTQLLRVTESLLERGQR</sequence>
<organism evidence="2 3">
    <name type="scientific">Candidatus Amphirhobacter heronislandensis</name>
    <dbReference type="NCBI Taxonomy" id="1732024"/>
    <lineage>
        <taxon>Bacteria</taxon>
        <taxon>Pseudomonadati</taxon>
        <taxon>Pseudomonadota</taxon>
        <taxon>Gammaproteobacteria</taxon>
        <taxon>Candidatus Tethybacterales</taxon>
        <taxon>Candidatus Tethybacteraceae</taxon>
        <taxon>Candidatus Amphirhobacter</taxon>
    </lineage>
</organism>
<protein>
    <submittedName>
        <fullName evidence="2">VWA domain-containing protein</fullName>
    </submittedName>
</protein>
<dbReference type="AlphaFoldDB" id="A0A930UB05"/>
<feature type="compositionally biased region" description="Basic and acidic residues" evidence="1">
    <location>
        <begin position="117"/>
        <end position="132"/>
    </location>
</feature>
<feature type="non-terminal residue" evidence="2">
    <location>
        <position position="275"/>
    </location>
</feature>
<dbReference type="InterPro" id="IPR008912">
    <property type="entry name" value="Uncharacterised_CoxE"/>
</dbReference>
<reference evidence="2" key="1">
    <citation type="submission" date="2020-10" db="EMBL/GenBank/DDBJ databases">
        <title>An improved Amphimedon queenslandica hologenome assembly reveals how three proteobacterial symbionts can extend the metabolic phenotypic of their marine sponge host.</title>
        <authorList>
            <person name="Degnan B."/>
            <person name="Degnan S."/>
            <person name="Xiang X."/>
        </authorList>
    </citation>
    <scope>NUCLEOTIDE SEQUENCE</scope>
    <source>
        <strain evidence="2">AqS2</strain>
    </source>
</reference>
<dbReference type="Pfam" id="PF05762">
    <property type="entry name" value="VWA_CoxE"/>
    <property type="match status" value="1"/>
</dbReference>
<evidence type="ECO:0000313" key="3">
    <source>
        <dbReference type="Proteomes" id="UP000604381"/>
    </source>
</evidence>
<comment type="caution">
    <text evidence="2">The sequence shown here is derived from an EMBL/GenBank/DDBJ whole genome shotgun (WGS) entry which is preliminary data.</text>
</comment>
<keyword evidence="3" id="KW-1185">Reference proteome</keyword>
<feature type="region of interest" description="Disordered" evidence="1">
    <location>
        <begin position="108"/>
        <end position="132"/>
    </location>
</feature>
<accession>A0A930UB05</accession>
<evidence type="ECO:0000256" key="1">
    <source>
        <dbReference type="SAM" id="MobiDB-lite"/>
    </source>
</evidence>
<dbReference type="EMBL" id="JADHEI010000009">
    <property type="protein sequence ID" value="MBF2734610.1"/>
    <property type="molecule type" value="Genomic_DNA"/>
</dbReference>
<proteinExistence type="predicted"/>
<name>A0A930UB05_9GAMM</name>
<dbReference type="PANTHER" id="PTHR39338">
    <property type="entry name" value="BLL5662 PROTEIN-RELATED"/>
    <property type="match status" value="1"/>
</dbReference>
<dbReference type="PANTHER" id="PTHR39338:SF6">
    <property type="entry name" value="BLL5662 PROTEIN"/>
    <property type="match status" value="1"/>
</dbReference>
<evidence type="ECO:0000313" key="2">
    <source>
        <dbReference type="EMBL" id="MBF2734610.1"/>
    </source>
</evidence>